<dbReference type="Gene3D" id="4.10.60.10">
    <property type="entry name" value="Zinc finger, CCHC-type"/>
    <property type="match status" value="1"/>
</dbReference>
<dbReference type="Gene3D" id="2.10.50.10">
    <property type="entry name" value="Tumor Necrosis Factor Receptor, subunit A, domain 2"/>
    <property type="match status" value="1"/>
</dbReference>
<dbReference type="Pfam" id="PF00098">
    <property type="entry name" value="zf-CCHC"/>
    <property type="match status" value="1"/>
</dbReference>
<feature type="compositionally biased region" description="Low complexity" evidence="2">
    <location>
        <begin position="2877"/>
        <end position="2886"/>
    </location>
</feature>
<comment type="caution">
    <text evidence="7">The sequence shown here is derived from an EMBL/GenBank/DDBJ whole genome shotgun (WGS) entry which is preliminary data.</text>
</comment>
<dbReference type="SMART" id="SM01411">
    <property type="entry name" value="Ephrin_rec_like"/>
    <property type="match status" value="1"/>
</dbReference>
<dbReference type="InterPro" id="IPR036397">
    <property type="entry name" value="RNaseH_sf"/>
</dbReference>
<feature type="domain" description="Integrase catalytic" evidence="6">
    <location>
        <begin position="1611"/>
        <end position="1774"/>
    </location>
</feature>
<feature type="region of interest" description="Disordered" evidence="2">
    <location>
        <begin position="2848"/>
        <end position="2909"/>
    </location>
</feature>
<dbReference type="SUPFAM" id="SSF53098">
    <property type="entry name" value="Ribonuclease H-like"/>
    <property type="match status" value="1"/>
</dbReference>
<dbReference type="OrthoDB" id="2286242at2759"/>
<evidence type="ECO:0008006" key="9">
    <source>
        <dbReference type="Google" id="ProtNLM"/>
    </source>
</evidence>
<feature type="compositionally biased region" description="Basic and acidic residues" evidence="2">
    <location>
        <begin position="2068"/>
        <end position="2088"/>
    </location>
</feature>
<dbReference type="Pfam" id="PF07727">
    <property type="entry name" value="RVT_2"/>
    <property type="match status" value="2"/>
</dbReference>
<feature type="compositionally biased region" description="Low complexity" evidence="2">
    <location>
        <begin position="1959"/>
        <end position="1968"/>
    </location>
</feature>
<evidence type="ECO:0000259" key="6">
    <source>
        <dbReference type="PROSITE" id="PS50994"/>
    </source>
</evidence>
<dbReference type="EMBL" id="LSRX01000260">
    <property type="protein sequence ID" value="OLQ02608.1"/>
    <property type="molecule type" value="Genomic_DNA"/>
</dbReference>
<feature type="region of interest" description="Disordered" evidence="2">
    <location>
        <begin position="4540"/>
        <end position="4603"/>
    </location>
</feature>
<keyword evidence="1" id="KW-0479">Metal-binding</keyword>
<evidence type="ECO:0000313" key="7">
    <source>
        <dbReference type="EMBL" id="OLQ02608.1"/>
    </source>
</evidence>
<evidence type="ECO:0000313" key="8">
    <source>
        <dbReference type="Proteomes" id="UP000186817"/>
    </source>
</evidence>
<feature type="transmembrane region" description="Helical" evidence="3">
    <location>
        <begin position="4321"/>
        <end position="4341"/>
    </location>
</feature>
<feature type="region of interest" description="Disordered" evidence="2">
    <location>
        <begin position="3362"/>
        <end position="3391"/>
    </location>
</feature>
<dbReference type="SUPFAM" id="SSF57184">
    <property type="entry name" value="Growth factor receptor domain"/>
    <property type="match status" value="1"/>
</dbReference>
<evidence type="ECO:0000256" key="2">
    <source>
        <dbReference type="SAM" id="MobiDB-lite"/>
    </source>
</evidence>
<feature type="compositionally biased region" description="Basic and acidic residues" evidence="2">
    <location>
        <begin position="341"/>
        <end position="351"/>
    </location>
</feature>
<dbReference type="Proteomes" id="UP000186817">
    <property type="component" value="Unassembled WGS sequence"/>
</dbReference>
<evidence type="ECO:0000259" key="5">
    <source>
        <dbReference type="PROSITE" id="PS50158"/>
    </source>
</evidence>
<organism evidence="7 8">
    <name type="scientific">Symbiodinium microadriaticum</name>
    <name type="common">Dinoflagellate</name>
    <name type="synonym">Zooxanthella microadriatica</name>
    <dbReference type="NCBI Taxonomy" id="2951"/>
    <lineage>
        <taxon>Eukaryota</taxon>
        <taxon>Sar</taxon>
        <taxon>Alveolata</taxon>
        <taxon>Dinophyceae</taxon>
        <taxon>Suessiales</taxon>
        <taxon>Symbiodiniaceae</taxon>
        <taxon>Symbiodinium</taxon>
    </lineage>
</organism>
<dbReference type="GO" id="GO:0015074">
    <property type="term" value="P:DNA integration"/>
    <property type="evidence" value="ECO:0007669"/>
    <property type="project" value="InterPro"/>
</dbReference>
<feature type="transmembrane region" description="Helical" evidence="3">
    <location>
        <begin position="4377"/>
        <end position="4397"/>
    </location>
</feature>
<evidence type="ECO:0000256" key="3">
    <source>
        <dbReference type="SAM" id="Phobius"/>
    </source>
</evidence>
<keyword evidence="3" id="KW-1133">Transmembrane helix</keyword>
<feature type="compositionally biased region" description="Polar residues" evidence="2">
    <location>
        <begin position="4579"/>
        <end position="4597"/>
    </location>
</feature>
<evidence type="ECO:0000256" key="1">
    <source>
        <dbReference type="PROSITE-ProRule" id="PRU00047"/>
    </source>
</evidence>
<name>A0A1Q9E5B2_SYMMI</name>
<keyword evidence="3" id="KW-0472">Membrane</keyword>
<evidence type="ECO:0000256" key="4">
    <source>
        <dbReference type="SAM" id="SignalP"/>
    </source>
</evidence>
<sequence>MSLQISLGTVALLSHLLLPVAGTCLPDAIPADQRKNLTDGESSYPIGVLVPAWTSGRVCAALLEILIQEALGYNTVLHPDEVASTSNAIYGLLGCQDFSNINDRGCGQRKIRYHIFVESWVSLYAHLLNDLAAKYKGEEPRSGGSMGFHGLQGLYVPGSAINTAQASSGLALEYYKSWNASWYQPWLFFDSIFALNATEMLKPCSQSIFVENATIYVYYTMTGDADGVVINGSSYTARCDDGFWWLAPACRTMRSYYESFGASVEEDLCGESSSAGDQDWSGGAWASRRSPENAGTGGISSDSKDREDEEWDGGRRAATPMRQPAWDGWSEDGSWGGRHTSWKEDDRRSAENWRFTGSEASREDDESWSWKTGGTGGGDDDRQSCENWSWKTGRTGGDWDRSSEVGWRRPALHKGTKAALYVEENYHDDLYYQENSIEKEKEKKGGGKVSNTYPPVFRARPQESYAEWKRSVEFWIGGEGSQLPPELIGPRMMVQLRDRAAQLVKRLTNEDVNGPDGKYVIFRELEKAPLIKQSIESYITRASLYRGQLLGFDSSLAMGEAFYVGHLLDHAHLSRRDKAMIKTKAGSVVDEDLVTSAMVELAVDLEGEPGYPLGFSEPNMARNGEEWMVQRGEPRGRYGAPGPGRTTSGAPGGRMARQAFGAEWEEPVEHYAQVLDDGEDSLDESEAPPELLMRENEAFGMQYKVKQRIAEVKKLRQYYRRPDNDTKRKALAEQMKVNPCHNCGELGHWSRECPHPPKGNSSTSAPKAQQAFVARARPLRSVKEEPEDREWDLLVSLCRGQPQSASELKASPSPQYKGVSACESSHVVLSVTDVEGHEVLWSLQELAFKIILDIGCMRSVAGVQWANLLANRWRKEGRWLAVEPESETFRFGGGEVLRSRFRLSFVGSFAGRPVIYSFSIVEGSCPPLFSRSGCTQLGANIDCERHTVSSRRLGVKNYGVGQDSGHYTLSVDECEHDCADIPSEFRMEAGLDAMPVNPAVLRAPEPSVDPLSSEANGSSGRPEMQAVPEPGPQDQGVPDDRDRGVRGRRQLPSGGHGPRRGAETEANGATSARDQGWREGSESFGCDEQLPGASGRGLCGGGEHCGADGRGDELAEPPESQAGSLEGQSHPEEGLDGSACRLPVVVPCLEQRGGLQPGGLHGEPHANVPVEEGGVATADSSGCGGRKEPAVEEESQMALDVAGQGGGESFRPLRVDAAEDAVARDLVPHVKLNEGLRPNRGTHQRIKAGLKKVREALAVMDQVVRDPGKKLLVEVFAGDGMLSSRARLKPNWMAAPPIGRETGWDLGRSEDQKKLLRMVEEFKPDLVTFDPPCQPWCGGGAHDLEDPKLWDRRREHLPFWRLVATVWRKQTEGGRLVLLCHPVNSQAFHLNFMADRLEVIRGVVPLCSFGLQDLETQKPYLKKVFVEANNKAMVRQLLQGAYCTHRLGEHQGIQGFCKMSGGWVRRSDVAARWPEPFCDRILESAEAAGMQEAGPRHVALHAESPGNAWETLAVSNSAVPDEGLRQELAKHAMTGERYDFVCFDGAANQQPRRLRALVAHLHVTLGHLSNERLSRMLRLSGASESAVSLAGSLRCQVCAMTRPPQNSPQVAYSKPKFFNERVSGDTFYIWDSTGAKFAATHYIDALTDYQVAELTDRPDSSFSREVFQDLWLAVFGPPDVLVTDGGPEFMGSVSVMLDLFGVVQEVVPEGAKWRLGQAERHGAVLKLMVMKMDKSLDMKGLKDMRHAVLASVAAKNRTLNRGGISPMQAVTGRNTMIPGSLMQQLASGHVKFKYNEAVGHSEAIARAERIRIGALEAFQWLDSHDALRRALASKSRPPQLEGVREGAIVYVYDPPASRRGLARRMQDNSSWSGPGVIVCVERDRPVPQRVWVRLRGRVKAFPLEKIRLATVDEMASAEFITQAVTDVEEELRGGRLRLEDGGSAEGERPDQPRTKPDGPSSSSSSSSEAEAEEPVDPEAQAQQEARARLLDDVPFSVARNFEDKRKREAEAQMDPHQLDFQKKQKLFESLVKQLEPPSPLEEAALRNHLEETYAKFKGVRKAYKVKPRGAEGRSRGDGGHSSKAEGSRARAVMEVSQEDVEQVWFRPGEMEALLQDTVGQWALWGESSPHGEYEVLVQVSKKVAHAEQEGLTEVVTGKARVEYKWSSLDDTWKRAFVEPLKKAVGVYMDHDAIKGVALDQVVDPSRVLNSRFVLTNKGGPGLDEAELKARWILGGHRDPDAGLYATASPTASTLGHNLLNFVAVQMQWVIHYEDVSAAFLQGKELPRVDKVYVKVPHGYPNEVLEYLTGRLGGRVRSDMVELTKAGFGLPESPRLWYLEYKDTIEALGLKELALVPGLFRAFHPNGELRAMASIHVDDTRYAGDSTSQALWDGLHAKLKFGKLRKATEGWQKFCGRWERQCPETLELQYSMTEYTKEIPMAKLRPKDEKTTSQRTEGPGCPSTATGIARASSTSSPGCSSTAAGIAAPSNSSPGCPYTAAGIASSSTSSPGCPTSVSAEDAEVIALMADAVHKVVGPEEALTESERKVIGSVVGRLNWAARQGRYDLAFVSSSIQQLAGRGDPAALRVLNQGVKRAREDIVMPVRNLGCRLEDMVIVSVSDAAYGAMPGGHSQAGLLILVAAPDILHGTAPVCALEGTSSKIQRVVRCSMSAEVSALATCFEHGDFVRAVFCELIDHKFDLRRWKVSVSRWPHYLVTDARTGYDALNSDTLPTDRKVAIDVAVLRQAIVEDDTRCFVRWVPGSEMPCDGLTKWADNHTLCRLLTTGSWALMDNPEAQELRRQAGLKRAAWRKAAKSRASPAPEGALATVDEMASAEFITQAVTDVEEELRGGRLRLEDGGSAEGERPDQPRTKPDGPSSSSSSSSEAEAEEPVDPEAQAQQEARARLLDDVPFSVARNFEDKRKREAEAQMDPHQLDFQKKQKLFESLVKQLEPPSPLEEAALRNHLEETYAKFKGVRKASKVKPRGAEGRSRGDGGHSSKAEGSRARAVMEVSQEDVEQVWFRPGEMEALLQDTVGQWALWGESSPHGEYEVLVQVSKKVAHAEQEGLTEVVTGKARVEYKWSSLDDTWKRAFVEPLKKAVGVYMDHDAIKGVALDQVVDPSRVLNSRFVLTNKGGPGLDEAELKARWILGGHRDPDAGLYATASPTASTLGHNLLNFVAVQMQWVIHYEDVSAAFLQGKELPRVDKVYVKVPHGYPNEVLEYLTGRLGGRVRSDMVELTKAGFGLPESPRLWYLEYKDTIEALGLKELALVPGLFRAFHPSGELRAMASIHVDDTRYAGDSTSQALWDGLHAKLKFGKLRKATEGWQKFCGRWERQCPETLELQYSMTEYTKEIPMAKLRPKDEKTTSQRTEGPGCPSTATGIARASSTSSPGCSSTAAGIAAPSISSPGCPSTAAGIASSSTSSPGCPTSVSADDAEVIALMADAVHKVVGPEEALTESERKVIGSVVGRLNWAARQGRYDLAFVSSSIQQLAGRGDPAALRVLNQGVKRAREDIVMPVRNLGCRLEDMVIVSVSDAAYGAMPGGHSQAGLLILVAAPDILHGTAPVCALEGTSSKIQRVVRCSMSAEVSALATCFEHGDFVRAVFCELIDHKFALRRWKVSVSRWPHYLVTDARTGYDALNSDTLPTDRKVAIDVAVLRQAIVEDDTSCFVRWVPGSEMPCDGLTKWADNHTLCRLLTTGSWALMDNPEAQELRRQAGLKRAAWRKAAKSRASPAPEGATNPHECVPYVTGSDGWALQASMQKATAWNMPLAEAVALSEEAWTSIPKMITGLFYWWEPDETFLELDPTILVFPKFSRQARLRADYTTSGEEIDVVKLVSHNFGALAPYVADFLQNSRLEMENVRELISTVSPNSSREEIACNWLRNHEDLWASWIPDRTVCVSGFGLYHDVLERFVSNRSEAQYLSCQPCPIGTFSEQFDDALGVTFRCADCTAGREPATAASFCLPCPPGTYKPMPSRDKCLPCPFGTFQNETGAYECQSCANGTTTMGPGSNTSLACGCLRGTIEVERSGLNVTCVPCGAGLECPSLATLEGLHLQKSGFNPSGDVPHILPGYMSPDAAALSILKCGQPTDCPGGSPARCTGGRVAEQVCATCPSGWRWAAKECVPCEAQVFAIIRQITVEWPSTRSDVLLNFMLMGISDLGISCIVDSQPAEYVLQASFLPIACAWSCLCIFLASHVCRTSMFSGSAVVRSINTVGLVNFVFFEMACNMALAPFTCYAHPNGKHSVRQYPSVFCDTAEHAVMSIMGGILVVLVVGFLTACAWAVWRMPYWTLREDMRERVAAFRFVKEGYRLDSWWYGVPVLLTGPLLSLPAVVAPDDPATQVGLTTVILFAHLLLLLLCWPWKVPVMNVIETVSVSGALFSAISAGFFLPTGSETSFPSAFSLLTRTVVFAAFCAASVLIIIGLIAVKCYGRTRRFVWMDLMIKSDFQNLHDGLFSIMESLAEMSEDHLLAKMSRMQPFDQSLLKSCICMLSMEVVPHDAFRTSMQMRAVARIRSSYRTSYSLDGLAEIGLSDDEESDRKDDRSVEATDSRDPSNEGSAGKSETRVCHASFSPSISSTQDEEGSGSSPEVFSEEL</sequence>
<feature type="transmembrane region" description="Helical" evidence="3">
    <location>
        <begin position="4222"/>
        <end position="4247"/>
    </location>
</feature>
<dbReference type="SUPFAM" id="SSF57756">
    <property type="entry name" value="Retrovirus zinc finger-like domains"/>
    <property type="match status" value="1"/>
</dbReference>
<feature type="compositionally biased region" description="Basic and acidic residues" evidence="2">
    <location>
        <begin position="2848"/>
        <end position="2874"/>
    </location>
</feature>
<keyword evidence="8" id="KW-1185">Reference proteome</keyword>
<feature type="compositionally biased region" description="Basic and acidic residues" evidence="2">
    <location>
        <begin position="4545"/>
        <end position="4562"/>
    </location>
</feature>
<feature type="region of interest" description="Disordered" evidence="2">
    <location>
        <begin position="633"/>
        <end position="652"/>
    </location>
</feature>
<dbReference type="PANTHER" id="PTHR46967">
    <property type="entry name" value="INSULIN-LIKE GROWTH FACTOR BINDING PROTEIN,N-TERMINAL"/>
    <property type="match status" value="1"/>
</dbReference>
<keyword evidence="3" id="KW-0812">Transmembrane</keyword>
<feature type="transmembrane region" description="Helical" evidence="3">
    <location>
        <begin position="4347"/>
        <end position="4370"/>
    </location>
</feature>
<dbReference type="GO" id="GO:0008270">
    <property type="term" value="F:zinc ion binding"/>
    <property type="evidence" value="ECO:0007669"/>
    <property type="project" value="UniProtKB-KW"/>
</dbReference>
<feature type="region of interest" description="Disordered" evidence="2">
    <location>
        <begin position="1931"/>
        <end position="1991"/>
    </location>
</feature>
<feature type="transmembrane region" description="Helical" evidence="3">
    <location>
        <begin position="4417"/>
        <end position="4438"/>
    </location>
</feature>
<feature type="region of interest" description="Disordered" evidence="2">
    <location>
        <begin position="2444"/>
        <end position="2473"/>
    </location>
</feature>
<dbReference type="GO" id="GO:0003676">
    <property type="term" value="F:nucleic acid binding"/>
    <property type="evidence" value="ECO:0007669"/>
    <property type="project" value="InterPro"/>
</dbReference>
<feature type="domain" description="CCHC-type" evidence="5">
    <location>
        <begin position="740"/>
        <end position="754"/>
    </location>
</feature>
<feature type="signal peptide" evidence="4">
    <location>
        <begin position="1"/>
        <end position="22"/>
    </location>
</feature>
<feature type="region of interest" description="Disordered" evidence="2">
    <location>
        <begin position="2976"/>
        <end position="3010"/>
    </location>
</feature>
<gene>
    <name evidence="7" type="ORF">AK812_SmicGene14536</name>
</gene>
<dbReference type="CDD" id="cd00185">
    <property type="entry name" value="TNFRSF"/>
    <property type="match status" value="1"/>
</dbReference>
<feature type="region of interest" description="Disordered" evidence="2">
    <location>
        <begin position="1001"/>
        <end position="1089"/>
    </location>
</feature>
<dbReference type="InterPro" id="IPR036875">
    <property type="entry name" value="Znf_CCHC_sf"/>
</dbReference>
<dbReference type="Gene3D" id="3.30.420.10">
    <property type="entry name" value="Ribonuclease H-like superfamily/Ribonuclease H"/>
    <property type="match status" value="1"/>
</dbReference>
<feature type="compositionally biased region" description="Basic and acidic residues" evidence="2">
    <location>
        <begin position="1931"/>
        <end position="1956"/>
    </location>
</feature>
<feature type="region of interest" description="Disordered" evidence="2">
    <location>
        <begin position="2064"/>
        <end position="2092"/>
    </location>
</feature>
<feature type="chain" id="PRO_5010326889" description="Copia protein" evidence="4">
    <location>
        <begin position="23"/>
        <end position="4603"/>
    </location>
</feature>
<feature type="region of interest" description="Disordered" evidence="2">
    <location>
        <begin position="1107"/>
        <end position="1137"/>
    </location>
</feature>
<keyword evidence="1" id="KW-0862">Zinc</keyword>
<dbReference type="PROSITE" id="PS50158">
    <property type="entry name" value="ZF_CCHC"/>
    <property type="match status" value="1"/>
</dbReference>
<dbReference type="SMART" id="SM00343">
    <property type="entry name" value="ZnF_C2HC"/>
    <property type="match status" value="1"/>
</dbReference>
<proteinExistence type="predicted"/>
<feature type="transmembrane region" description="Helical" evidence="3">
    <location>
        <begin position="4180"/>
        <end position="4201"/>
    </location>
</feature>
<dbReference type="InterPro" id="IPR001584">
    <property type="entry name" value="Integrase_cat-core"/>
</dbReference>
<feature type="compositionally biased region" description="Basic and acidic residues" evidence="2">
    <location>
        <begin position="2986"/>
        <end position="3006"/>
    </location>
</feature>
<feature type="region of interest" description="Disordered" evidence="2">
    <location>
        <begin position="271"/>
        <end position="401"/>
    </location>
</feature>
<dbReference type="PANTHER" id="PTHR46967:SF1">
    <property type="entry name" value="KERATIN-ASSOCIATED PROTEIN 16-1-LIKE"/>
    <property type="match status" value="1"/>
</dbReference>
<keyword evidence="1" id="KW-0863">Zinc-finger</keyword>
<reference evidence="7 8" key="1">
    <citation type="submission" date="2016-02" db="EMBL/GenBank/DDBJ databases">
        <title>Genome analysis of coral dinoflagellate symbionts highlights evolutionary adaptations to a symbiotic lifestyle.</title>
        <authorList>
            <person name="Aranda M."/>
            <person name="Li Y."/>
            <person name="Liew Y.J."/>
            <person name="Baumgarten S."/>
            <person name="Simakov O."/>
            <person name="Wilson M."/>
            <person name="Piel J."/>
            <person name="Ashoor H."/>
            <person name="Bougouffa S."/>
            <person name="Bajic V.B."/>
            <person name="Ryu T."/>
            <person name="Ravasi T."/>
            <person name="Bayer T."/>
            <person name="Micklem G."/>
            <person name="Kim H."/>
            <person name="Bhak J."/>
            <person name="Lajeunesse T.C."/>
            <person name="Voolstra C.R."/>
        </authorList>
    </citation>
    <scope>NUCLEOTIDE SEQUENCE [LARGE SCALE GENOMIC DNA]</scope>
    <source>
        <strain evidence="7 8">CCMP2467</strain>
    </source>
</reference>
<dbReference type="InterPro" id="IPR012337">
    <property type="entry name" value="RNaseH-like_sf"/>
</dbReference>
<dbReference type="InterPro" id="IPR011641">
    <property type="entry name" value="Tyr-kin_ephrin_A/B_rcpt-like"/>
</dbReference>
<feature type="compositionally biased region" description="Basic residues" evidence="2">
    <location>
        <begin position="2976"/>
        <end position="2985"/>
    </location>
</feature>
<accession>A0A1Q9E5B2</accession>
<dbReference type="InterPro" id="IPR001878">
    <property type="entry name" value="Znf_CCHC"/>
</dbReference>
<dbReference type="Pfam" id="PF07699">
    <property type="entry name" value="Ephrin_rec_like"/>
    <property type="match status" value="1"/>
</dbReference>
<dbReference type="PROSITE" id="PS50994">
    <property type="entry name" value="INTEGRASE"/>
    <property type="match status" value="1"/>
</dbReference>
<dbReference type="InterPro" id="IPR013103">
    <property type="entry name" value="RVT_2"/>
</dbReference>
<feature type="transmembrane region" description="Helical" evidence="3">
    <location>
        <begin position="4267"/>
        <end position="4292"/>
    </location>
</feature>
<dbReference type="InterPro" id="IPR009030">
    <property type="entry name" value="Growth_fac_rcpt_cys_sf"/>
</dbReference>
<dbReference type="SUPFAM" id="SSF53850">
    <property type="entry name" value="Periplasmic binding protein-like II"/>
    <property type="match status" value="1"/>
</dbReference>
<keyword evidence="4" id="KW-0732">Signal</keyword>
<protein>
    <recommendedName>
        <fullName evidence="9">Copia protein</fullName>
    </recommendedName>
</protein>